<protein>
    <recommendedName>
        <fullName evidence="3">Mitochondrial group I intron splicing factor CCM1</fullName>
    </recommendedName>
</protein>
<sequence>VTPHEAKLRRESLEKHQTFPRYQVVEPSVYGKFLKNLYPVRNSLTMLNSNREAFRQVNHDLLFRSYNTLPRPGVAHMRYEDFEHFMLQMFSFRAFLKPNMLSGTNIFLFDDAFLLKQYADANMTRQAHLKNLWQITSDLALSEIPITEYERQNLVYKTFFRERQDIMETIQSIARQGNPQDSVAAKNILNKWQSPHFDFETYKEVYLKFGDATDAEALNVILLTALRHGNMAAYSDIMSKIRADSYTRDTFKILLENLSLLGQRHEFNIWISLLVSRHIDLIDIQLLNTIIFSLVELGEPQLAESLFEALIVKSEVALTEDGRFLKLVKLDDKLKYSLYISGYDQLPSKPPVNYHPTEQTFIHILRYYCESGADFSALARLLNQVESVQMLPITSQMFKYVFRAFSLHEYTIDNLQYMLYKLLEAHDLNSGARDTWVREQINNSALPQDLSRFLNEVMAEPPAPEFTVGDNNFVKLSNTLVRQVFLAFRHTLGPNAELKDRVQTIEKDLEDALQEAYGRHKMRILRDELEPIDLNEREELVYLKKTSLFKLLDVSS</sequence>
<comment type="caution">
    <text evidence="1">The sequence shown here is derived from an EMBL/GenBank/DDBJ whole genome shotgun (WGS) entry which is preliminary data.</text>
</comment>
<gene>
    <name evidence="1" type="ORF">METBIDRAFT_14924</name>
</gene>
<evidence type="ECO:0008006" key="3">
    <source>
        <dbReference type="Google" id="ProtNLM"/>
    </source>
</evidence>
<organism evidence="1 2">
    <name type="scientific">Metschnikowia bicuspidata var. bicuspidata NRRL YB-4993</name>
    <dbReference type="NCBI Taxonomy" id="869754"/>
    <lineage>
        <taxon>Eukaryota</taxon>
        <taxon>Fungi</taxon>
        <taxon>Dikarya</taxon>
        <taxon>Ascomycota</taxon>
        <taxon>Saccharomycotina</taxon>
        <taxon>Pichiomycetes</taxon>
        <taxon>Metschnikowiaceae</taxon>
        <taxon>Metschnikowia</taxon>
    </lineage>
</organism>
<dbReference type="RefSeq" id="XP_018710459.1">
    <property type="nucleotide sequence ID" value="XM_018854558.1"/>
</dbReference>
<feature type="non-terminal residue" evidence="1">
    <location>
        <position position="556"/>
    </location>
</feature>
<reference evidence="1 2" key="1">
    <citation type="submission" date="2016-05" db="EMBL/GenBank/DDBJ databases">
        <title>Comparative genomics of biotechnologically important yeasts.</title>
        <authorList>
            <consortium name="DOE Joint Genome Institute"/>
            <person name="Riley R."/>
            <person name="Haridas S."/>
            <person name="Wolfe K.H."/>
            <person name="Lopes M.R."/>
            <person name="Hittinger C.T."/>
            <person name="Goker M."/>
            <person name="Salamov A."/>
            <person name="Wisecaver J."/>
            <person name="Long T.M."/>
            <person name="Aerts A.L."/>
            <person name="Barry K."/>
            <person name="Choi C."/>
            <person name="Clum A."/>
            <person name="Coughlan A.Y."/>
            <person name="Deshpande S."/>
            <person name="Douglass A.P."/>
            <person name="Hanson S.J."/>
            <person name="Klenk H.-P."/>
            <person name="LaButti K."/>
            <person name="Lapidus A."/>
            <person name="Lindquist E."/>
            <person name="Lipzen A."/>
            <person name="Meier-kolthoff J.P."/>
            <person name="Ohm R.A."/>
            <person name="Otillar R.P."/>
            <person name="Pangilinan J."/>
            <person name="Peng Y."/>
            <person name="Rokas A."/>
            <person name="Rosa C.A."/>
            <person name="Scheuner C."/>
            <person name="Sibirny A.A."/>
            <person name="Slot J.C."/>
            <person name="Stielow J.B."/>
            <person name="Sun H."/>
            <person name="Kurtzman C.P."/>
            <person name="Blackwell M."/>
            <person name="Grigoriev I.V."/>
            <person name="Jeffries T.W."/>
        </authorList>
    </citation>
    <scope>NUCLEOTIDE SEQUENCE [LARGE SCALE GENOMIC DNA]</scope>
    <source>
        <strain evidence="1 2">NRRL YB-4993</strain>
    </source>
</reference>
<dbReference type="STRING" id="869754.A0A1A0H765"/>
<keyword evidence="2" id="KW-1185">Reference proteome</keyword>
<dbReference type="Proteomes" id="UP000092555">
    <property type="component" value="Unassembled WGS sequence"/>
</dbReference>
<feature type="non-terminal residue" evidence="1">
    <location>
        <position position="1"/>
    </location>
</feature>
<dbReference type="EMBL" id="LXTC01000005">
    <property type="protein sequence ID" value="OBA19934.1"/>
    <property type="molecule type" value="Genomic_DNA"/>
</dbReference>
<evidence type="ECO:0000313" key="2">
    <source>
        <dbReference type="Proteomes" id="UP000092555"/>
    </source>
</evidence>
<dbReference type="GeneID" id="30027534"/>
<name>A0A1A0H765_9ASCO</name>
<dbReference type="AlphaFoldDB" id="A0A1A0H765"/>
<dbReference type="OrthoDB" id="4017550at2759"/>
<proteinExistence type="predicted"/>
<evidence type="ECO:0000313" key="1">
    <source>
        <dbReference type="EMBL" id="OBA19934.1"/>
    </source>
</evidence>
<accession>A0A1A0H765</accession>